<organism evidence="8">
    <name type="scientific">Verticillium alfalfae (strain VaMs.102 / ATCC MYA-4576 / FGSC 10136)</name>
    <name type="common">Verticillium wilt of alfalfa</name>
    <name type="synonym">Verticillium albo-atrum</name>
    <dbReference type="NCBI Taxonomy" id="526221"/>
    <lineage>
        <taxon>Eukaryota</taxon>
        <taxon>Fungi</taxon>
        <taxon>Dikarya</taxon>
        <taxon>Ascomycota</taxon>
        <taxon>Pezizomycotina</taxon>
        <taxon>Sordariomycetes</taxon>
        <taxon>Hypocreomycetidae</taxon>
        <taxon>Glomerellales</taxon>
        <taxon>Plectosphaerellaceae</taxon>
        <taxon>Verticillium</taxon>
    </lineage>
</organism>
<keyword evidence="8" id="KW-1185">Reference proteome</keyword>
<feature type="transmembrane region" description="Helical" evidence="6">
    <location>
        <begin position="302"/>
        <end position="320"/>
    </location>
</feature>
<dbReference type="PANTHER" id="PTHR43791:SF32">
    <property type="entry name" value="MAJOR FACILITATOR SUPERFAMILY (MFS) PROFILE DOMAIN-CONTAINING PROTEIN"/>
    <property type="match status" value="1"/>
</dbReference>
<comment type="subcellular location">
    <subcellularLocation>
        <location evidence="1">Membrane</location>
        <topology evidence="1">Multi-pass membrane protein</topology>
    </subcellularLocation>
</comment>
<keyword evidence="5 6" id="KW-0472">Membrane</keyword>
<dbReference type="eggNOG" id="KOG2533">
    <property type="taxonomic scope" value="Eukaryota"/>
</dbReference>
<evidence type="ECO:0000256" key="3">
    <source>
        <dbReference type="ARBA" id="ARBA00022692"/>
    </source>
</evidence>
<protein>
    <submittedName>
        <fullName evidence="7">Alternative sulfate transporter</fullName>
    </submittedName>
</protein>
<dbReference type="KEGG" id="val:VDBG_05734"/>
<keyword evidence="4 6" id="KW-1133">Transmembrane helix</keyword>
<feature type="transmembrane region" description="Helical" evidence="6">
    <location>
        <begin position="144"/>
        <end position="162"/>
    </location>
</feature>
<feature type="transmembrane region" description="Helical" evidence="6">
    <location>
        <begin position="174"/>
        <end position="196"/>
    </location>
</feature>
<feature type="transmembrane region" description="Helical" evidence="6">
    <location>
        <begin position="202"/>
        <end position="225"/>
    </location>
</feature>
<feature type="transmembrane region" description="Helical" evidence="6">
    <location>
        <begin position="114"/>
        <end position="132"/>
    </location>
</feature>
<dbReference type="OMA" id="PSKIHAK"/>
<dbReference type="HOGENOM" id="CLU_001265_0_2_1"/>
<dbReference type="SUPFAM" id="SSF103473">
    <property type="entry name" value="MFS general substrate transporter"/>
    <property type="match status" value="1"/>
</dbReference>
<evidence type="ECO:0000256" key="5">
    <source>
        <dbReference type="ARBA" id="ARBA00023136"/>
    </source>
</evidence>
<sequence length="434" mass="47757">MSDNNYEDKEAKLVGVHAVADSSVDSSDGETSTLEWSPEEEKRLVRKVDFIVMPLLIKLMSESGLGFSYCNSIEATYVGITQNQFNIGQQLLSLGIVLLEIPSNIILYRVGPSLWIGTQIIAWGFVATFQAFQKGVGAFMATRLLLGMCEAGFIPAGLYTITRWYTQVETSKRFSWYFIGNMLAGATSGLIAYGIGVNGLAGWQWLFILEGILTLAVGITFISLFPQSTSHPVSLFGYRYFTEREAQILTARVIRDDPSKRHAKQHVSRSELKDAGKTIQCLEWASTGLTGCSDHWGRRGPLVFLGVTFFAAVAIGNRALIYSDDANAKFALLMLVGAFAAPWHPLNGSWMSLNAKSAGERSITFAILIMSANSSGIVGGQLFQQEDAPLYRTGWSVIIALVSLAVFSSAVSNIQYWVLNRRNAKNGIDYRYKL</sequence>
<reference evidence="8" key="1">
    <citation type="journal article" date="2011" name="PLoS Pathog.">
        <title>Comparative genomics yields insights into niche adaptation of plant vascular wilt pathogens.</title>
        <authorList>
            <person name="Klosterman S.J."/>
            <person name="Subbarao K.V."/>
            <person name="Kang S."/>
            <person name="Veronese P."/>
            <person name="Gold S.E."/>
            <person name="Thomma B.P.H.J."/>
            <person name="Chen Z."/>
            <person name="Henrissat B."/>
            <person name="Lee Y.-H."/>
            <person name="Park J."/>
            <person name="Garcia-Pedrajas M.D."/>
            <person name="Barbara D.J."/>
            <person name="Anchieta A."/>
            <person name="de Jonge R."/>
            <person name="Santhanam P."/>
            <person name="Maruthachalam K."/>
            <person name="Atallah Z."/>
            <person name="Amyotte S.G."/>
            <person name="Paz Z."/>
            <person name="Inderbitzin P."/>
            <person name="Hayes R.J."/>
            <person name="Heiman D.I."/>
            <person name="Young S."/>
            <person name="Zeng Q."/>
            <person name="Engels R."/>
            <person name="Galagan J."/>
            <person name="Cuomo C.A."/>
            <person name="Dobinson K.F."/>
            <person name="Ma L.-J."/>
        </authorList>
    </citation>
    <scope>NUCLEOTIDE SEQUENCE [LARGE SCALE GENOMIC DNA]</scope>
    <source>
        <strain evidence="8">VaMs.102 / ATCC MYA-4576 / FGSC 10136</strain>
    </source>
</reference>
<gene>
    <name evidence="7" type="ORF">VDBG_05734</name>
</gene>
<evidence type="ECO:0000313" key="7">
    <source>
        <dbReference type="EMBL" id="EEY19625.1"/>
    </source>
</evidence>
<dbReference type="GeneID" id="9531613"/>
<dbReference type="OrthoDB" id="2985014at2759"/>
<dbReference type="InterPro" id="IPR011701">
    <property type="entry name" value="MFS"/>
</dbReference>
<dbReference type="Gene3D" id="1.20.1250.20">
    <property type="entry name" value="MFS general substrate transporter like domains"/>
    <property type="match status" value="2"/>
</dbReference>
<dbReference type="GO" id="GO:0016020">
    <property type="term" value="C:membrane"/>
    <property type="evidence" value="ECO:0007669"/>
    <property type="project" value="UniProtKB-SubCell"/>
</dbReference>
<feature type="transmembrane region" description="Helical" evidence="6">
    <location>
        <begin position="363"/>
        <end position="383"/>
    </location>
</feature>
<dbReference type="PANTHER" id="PTHR43791">
    <property type="entry name" value="PERMEASE-RELATED"/>
    <property type="match status" value="1"/>
</dbReference>
<dbReference type="AlphaFoldDB" id="C9SJL1"/>
<evidence type="ECO:0000256" key="4">
    <source>
        <dbReference type="ARBA" id="ARBA00022989"/>
    </source>
</evidence>
<proteinExistence type="predicted"/>
<evidence type="ECO:0000256" key="6">
    <source>
        <dbReference type="SAM" id="Phobius"/>
    </source>
</evidence>
<keyword evidence="3 6" id="KW-0812">Transmembrane</keyword>
<evidence type="ECO:0000256" key="2">
    <source>
        <dbReference type="ARBA" id="ARBA00022448"/>
    </source>
</evidence>
<dbReference type="GO" id="GO:0022857">
    <property type="term" value="F:transmembrane transporter activity"/>
    <property type="evidence" value="ECO:0007669"/>
    <property type="project" value="InterPro"/>
</dbReference>
<dbReference type="EMBL" id="DS985219">
    <property type="protein sequence ID" value="EEY19625.1"/>
    <property type="molecule type" value="Genomic_DNA"/>
</dbReference>
<evidence type="ECO:0000313" key="8">
    <source>
        <dbReference type="Proteomes" id="UP000008698"/>
    </source>
</evidence>
<accession>C9SJL1</accession>
<dbReference type="Pfam" id="PF07690">
    <property type="entry name" value="MFS_1"/>
    <property type="match status" value="1"/>
</dbReference>
<keyword evidence="2" id="KW-0813">Transport</keyword>
<feature type="transmembrane region" description="Helical" evidence="6">
    <location>
        <begin position="395"/>
        <end position="419"/>
    </location>
</feature>
<dbReference type="RefSeq" id="XP_003004621.1">
    <property type="nucleotide sequence ID" value="XM_003004575.1"/>
</dbReference>
<evidence type="ECO:0000256" key="1">
    <source>
        <dbReference type="ARBA" id="ARBA00004141"/>
    </source>
</evidence>
<name>C9SJL1_VERA1</name>
<dbReference type="Proteomes" id="UP000008698">
    <property type="component" value="Unassembled WGS sequence"/>
</dbReference>
<dbReference type="InterPro" id="IPR036259">
    <property type="entry name" value="MFS_trans_sf"/>
</dbReference>
<feature type="transmembrane region" description="Helical" evidence="6">
    <location>
        <begin position="326"/>
        <end position="343"/>
    </location>
</feature>